<evidence type="ECO:0000313" key="5">
    <source>
        <dbReference type="EMBL" id="TRM59331.1"/>
    </source>
</evidence>
<dbReference type="InterPro" id="IPR051362">
    <property type="entry name" value="WD_repeat_creC_regulators"/>
</dbReference>
<keyword evidence="2" id="KW-0677">Repeat</keyword>
<dbReference type="GO" id="GO:0045013">
    <property type="term" value="P:carbon catabolite repression of transcription"/>
    <property type="evidence" value="ECO:0007669"/>
    <property type="project" value="TreeGrafter"/>
</dbReference>
<dbReference type="Gene3D" id="2.130.10.10">
    <property type="entry name" value="YVTN repeat-like/Quinoprotein amine dehydrogenase"/>
    <property type="match status" value="1"/>
</dbReference>
<gene>
    <name evidence="5" type="ORF">BD626DRAFT_153249</name>
</gene>
<accession>A0A550C3E8</accession>
<dbReference type="PROSITE" id="PS50082">
    <property type="entry name" value="WD_REPEATS_2"/>
    <property type="match status" value="1"/>
</dbReference>
<dbReference type="PANTHER" id="PTHR14107:SF16">
    <property type="entry name" value="AT02583P"/>
    <property type="match status" value="1"/>
</dbReference>
<dbReference type="Pfam" id="PF00400">
    <property type="entry name" value="WD40"/>
    <property type="match status" value="1"/>
</dbReference>
<feature type="compositionally biased region" description="Basic and acidic residues" evidence="4">
    <location>
        <begin position="86"/>
        <end position="97"/>
    </location>
</feature>
<protein>
    <submittedName>
        <fullName evidence="5">Uncharacterized protein</fullName>
    </submittedName>
</protein>
<evidence type="ECO:0000256" key="4">
    <source>
        <dbReference type="SAM" id="MobiDB-lite"/>
    </source>
</evidence>
<feature type="region of interest" description="Disordered" evidence="4">
    <location>
        <begin position="145"/>
        <end position="164"/>
    </location>
</feature>
<dbReference type="Proteomes" id="UP000320762">
    <property type="component" value="Unassembled WGS sequence"/>
</dbReference>
<evidence type="ECO:0000256" key="1">
    <source>
        <dbReference type="ARBA" id="ARBA00022574"/>
    </source>
</evidence>
<dbReference type="GO" id="GO:0005634">
    <property type="term" value="C:nucleus"/>
    <property type="evidence" value="ECO:0007669"/>
    <property type="project" value="TreeGrafter"/>
</dbReference>
<feature type="repeat" description="WD" evidence="3">
    <location>
        <begin position="426"/>
        <end position="458"/>
    </location>
</feature>
<dbReference type="GO" id="GO:0051286">
    <property type="term" value="C:cell tip"/>
    <property type="evidence" value="ECO:0007669"/>
    <property type="project" value="TreeGrafter"/>
</dbReference>
<dbReference type="InterPro" id="IPR015943">
    <property type="entry name" value="WD40/YVTN_repeat-like_dom_sf"/>
</dbReference>
<proteinExistence type="predicted"/>
<name>A0A550C3E8_9AGAR</name>
<sequence>MCDTPQMQSPATPARLPPPIRRLFMENDSTFVAPEGVYTVTEDHKPAIVLPNQPPATYPTRVRSIVVRFPQPKQGAAPFAQLLGNSKKDGKKPERETQNPTASPREDGVSLSSSDTDDDLPSQTPVDVPAGSPNLSALEQRHLFSPARASSKKKHPSRPKHNMRTTSSTFVTRMQSVEGLTKALQSRQGDTTFLFYNHSKTFVWVEAGAKSKEPLVKITFSAYPTCHDVNASTASPEHIDIVIGFSTGDLVWLGACALVYIPSCSNAHTDPITCRYARLNKGGFITNSPCTAVRWVPSSPTLFLVSHADGTIIVYDKEREDGAFSPQDPAHLSPPPSDGSSSSDSWDPMGDIFVSLPPWHPVSSGPAAPKADKDKAAKNPVSHWRVSRRAVVDFVFAPDVKYVAVVAEDGCLRIIDAISEQLVDCYASYFGALTSVAWSPDGRFIITGGQDDLLTIFSPWEQRVIARCQGHSSFVSSVAFDELRCDGRTYRFGSVGEDNKLILWDFSSGALHRPKYQATHHQRMSMSSTVSLGLRRDKSALYLPSLNSPGVDGDSSPRYHPAPARNDVAVVQPVLVKHLDGDLLGHISFIPRCILTSTRGGHIRLWIRPLALRPRHPRQGHMRAVTTDVEDLL</sequence>
<comment type="caution">
    <text evidence="5">The sequence shown here is derived from an EMBL/GenBank/DDBJ whole genome shotgun (WGS) entry which is preliminary data.</text>
</comment>
<feature type="region of interest" description="Disordered" evidence="4">
    <location>
        <begin position="76"/>
        <end position="134"/>
    </location>
</feature>
<evidence type="ECO:0000256" key="2">
    <source>
        <dbReference type="ARBA" id="ARBA00022737"/>
    </source>
</evidence>
<dbReference type="OrthoDB" id="3367at2759"/>
<feature type="region of interest" description="Disordered" evidence="4">
    <location>
        <begin position="324"/>
        <end position="344"/>
    </location>
</feature>
<dbReference type="EMBL" id="VDMD01000028">
    <property type="protein sequence ID" value="TRM59331.1"/>
    <property type="molecule type" value="Genomic_DNA"/>
</dbReference>
<dbReference type="STRING" id="97359.A0A550C3E8"/>
<evidence type="ECO:0000256" key="3">
    <source>
        <dbReference type="PROSITE-ProRule" id="PRU00221"/>
    </source>
</evidence>
<dbReference type="GO" id="GO:0032153">
    <property type="term" value="C:cell division site"/>
    <property type="evidence" value="ECO:0007669"/>
    <property type="project" value="TreeGrafter"/>
</dbReference>
<dbReference type="SMART" id="SM00320">
    <property type="entry name" value="WD40"/>
    <property type="match status" value="4"/>
</dbReference>
<dbReference type="PANTHER" id="PTHR14107">
    <property type="entry name" value="WD REPEAT PROTEIN"/>
    <property type="match status" value="1"/>
</dbReference>
<evidence type="ECO:0000313" key="6">
    <source>
        <dbReference type="Proteomes" id="UP000320762"/>
    </source>
</evidence>
<keyword evidence="1 3" id="KW-0853">WD repeat</keyword>
<feature type="compositionally biased region" description="Basic residues" evidence="4">
    <location>
        <begin position="150"/>
        <end position="163"/>
    </location>
</feature>
<keyword evidence="6" id="KW-1185">Reference proteome</keyword>
<dbReference type="AlphaFoldDB" id="A0A550C3E8"/>
<dbReference type="InterPro" id="IPR036322">
    <property type="entry name" value="WD40_repeat_dom_sf"/>
</dbReference>
<reference evidence="5 6" key="1">
    <citation type="journal article" date="2019" name="New Phytol.">
        <title>Comparative genomics reveals unique wood-decay strategies and fruiting body development in the Schizophyllaceae.</title>
        <authorList>
            <person name="Almasi E."/>
            <person name="Sahu N."/>
            <person name="Krizsan K."/>
            <person name="Balint B."/>
            <person name="Kovacs G.M."/>
            <person name="Kiss B."/>
            <person name="Cseklye J."/>
            <person name="Drula E."/>
            <person name="Henrissat B."/>
            <person name="Nagy I."/>
            <person name="Chovatia M."/>
            <person name="Adam C."/>
            <person name="LaButti K."/>
            <person name="Lipzen A."/>
            <person name="Riley R."/>
            <person name="Grigoriev I.V."/>
            <person name="Nagy L.G."/>
        </authorList>
    </citation>
    <scope>NUCLEOTIDE SEQUENCE [LARGE SCALE GENOMIC DNA]</scope>
    <source>
        <strain evidence="5 6">NL-1724</strain>
    </source>
</reference>
<organism evidence="5 6">
    <name type="scientific">Schizophyllum amplum</name>
    <dbReference type="NCBI Taxonomy" id="97359"/>
    <lineage>
        <taxon>Eukaryota</taxon>
        <taxon>Fungi</taxon>
        <taxon>Dikarya</taxon>
        <taxon>Basidiomycota</taxon>
        <taxon>Agaricomycotina</taxon>
        <taxon>Agaricomycetes</taxon>
        <taxon>Agaricomycetidae</taxon>
        <taxon>Agaricales</taxon>
        <taxon>Schizophyllaceae</taxon>
        <taxon>Schizophyllum</taxon>
    </lineage>
</organism>
<dbReference type="SUPFAM" id="SSF50978">
    <property type="entry name" value="WD40 repeat-like"/>
    <property type="match status" value="1"/>
</dbReference>
<dbReference type="InterPro" id="IPR001680">
    <property type="entry name" value="WD40_rpt"/>
</dbReference>